<evidence type="ECO:0000313" key="2">
    <source>
        <dbReference type="EMBL" id="KAK7102116.1"/>
    </source>
</evidence>
<organism evidence="2 3">
    <name type="scientific">Littorina saxatilis</name>
    <dbReference type="NCBI Taxonomy" id="31220"/>
    <lineage>
        <taxon>Eukaryota</taxon>
        <taxon>Metazoa</taxon>
        <taxon>Spiralia</taxon>
        <taxon>Lophotrochozoa</taxon>
        <taxon>Mollusca</taxon>
        <taxon>Gastropoda</taxon>
        <taxon>Caenogastropoda</taxon>
        <taxon>Littorinimorpha</taxon>
        <taxon>Littorinoidea</taxon>
        <taxon>Littorinidae</taxon>
        <taxon>Littorina</taxon>
    </lineage>
</organism>
<feature type="region of interest" description="Disordered" evidence="1">
    <location>
        <begin position="1"/>
        <end position="37"/>
    </location>
</feature>
<dbReference type="GO" id="GO:0003887">
    <property type="term" value="F:DNA-directed DNA polymerase activity"/>
    <property type="evidence" value="ECO:0007669"/>
    <property type="project" value="TreeGrafter"/>
</dbReference>
<accession>A0AAN9B9Y0</accession>
<protein>
    <recommendedName>
        <fullName evidence="4">DNA polymerase delta subunit 4</fullName>
    </recommendedName>
</protein>
<comment type="caution">
    <text evidence="2">The sequence shown here is derived from an EMBL/GenBank/DDBJ whole genome shotgun (WGS) entry which is preliminary data.</text>
</comment>
<proteinExistence type="predicted"/>
<evidence type="ECO:0000313" key="3">
    <source>
        <dbReference type="Proteomes" id="UP001374579"/>
    </source>
</evidence>
<dbReference type="InterPro" id="IPR007218">
    <property type="entry name" value="DNA_pol_delta_4"/>
</dbReference>
<dbReference type="Proteomes" id="UP001374579">
    <property type="component" value="Unassembled WGS sequence"/>
</dbReference>
<name>A0AAN9B9Y0_9CAEN</name>
<sequence length="102" mass="11897">MSRKISDSYKQAKKRPKPAVTKDDAVPSSSSHLLPDKNPEIETLKQFDLCLDYGPCIGITRLERWQRAEKHDLKPPMKVKEILLKHSNDENYTQSLWKDYNI</sequence>
<dbReference type="PANTHER" id="PTHR14303">
    <property type="entry name" value="DNA POLYMERASE DELTA SUBUNIT 4"/>
    <property type="match status" value="1"/>
</dbReference>
<evidence type="ECO:0008006" key="4">
    <source>
        <dbReference type="Google" id="ProtNLM"/>
    </source>
</evidence>
<reference evidence="2 3" key="1">
    <citation type="submission" date="2024-02" db="EMBL/GenBank/DDBJ databases">
        <title>Chromosome-scale genome assembly of the rough periwinkle Littorina saxatilis.</title>
        <authorList>
            <person name="De Jode A."/>
            <person name="Faria R."/>
            <person name="Formenti G."/>
            <person name="Sims Y."/>
            <person name="Smith T.P."/>
            <person name="Tracey A."/>
            <person name="Wood J.M.D."/>
            <person name="Zagrodzka Z.B."/>
            <person name="Johannesson K."/>
            <person name="Butlin R.K."/>
            <person name="Leder E.H."/>
        </authorList>
    </citation>
    <scope>NUCLEOTIDE SEQUENCE [LARGE SCALE GENOMIC DNA]</scope>
    <source>
        <strain evidence="2">Snail1</strain>
        <tissue evidence="2">Muscle</tissue>
    </source>
</reference>
<dbReference type="EMBL" id="JBAMIC010000010">
    <property type="protein sequence ID" value="KAK7102116.1"/>
    <property type="molecule type" value="Genomic_DNA"/>
</dbReference>
<dbReference type="Pfam" id="PF04081">
    <property type="entry name" value="DNA_pol_delta_4"/>
    <property type="match status" value="1"/>
</dbReference>
<dbReference type="AlphaFoldDB" id="A0AAN9B9Y0"/>
<dbReference type="GO" id="GO:0000731">
    <property type="term" value="P:DNA synthesis involved in DNA repair"/>
    <property type="evidence" value="ECO:0007669"/>
    <property type="project" value="InterPro"/>
</dbReference>
<keyword evidence="3" id="KW-1185">Reference proteome</keyword>
<dbReference type="PANTHER" id="PTHR14303:SF0">
    <property type="entry name" value="DNA POLYMERASE DELTA SUBUNIT 4"/>
    <property type="match status" value="1"/>
</dbReference>
<dbReference type="GO" id="GO:0043625">
    <property type="term" value="C:delta DNA polymerase complex"/>
    <property type="evidence" value="ECO:0007669"/>
    <property type="project" value="TreeGrafter"/>
</dbReference>
<evidence type="ECO:0000256" key="1">
    <source>
        <dbReference type="SAM" id="MobiDB-lite"/>
    </source>
</evidence>
<dbReference type="GO" id="GO:0006261">
    <property type="term" value="P:DNA-templated DNA replication"/>
    <property type="evidence" value="ECO:0007669"/>
    <property type="project" value="TreeGrafter"/>
</dbReference>
<gene>
    <name evidence="2" type="ORF">V1264_020386</name>
</gene>